<dbReference type="Proteomes" id="UP000634136">
    <property type="component" value="Unassembled WGS sequence"/>
</dbReference>
<accession>A0A834W7Z7</accession>
<evidence type="ECO:0000313" key="1">
    <source>
        <dbReference type="EMBL" id="KAF7812497.1"/>
    </source>
</evidence>
<dbReference type="InterPro" id="IPR012337">
    <property type="entry name" value="RNaseH-like_sf"/>
</dbReference>
<keyword evidence="2" id="KW-1185">Reference proteome</keyword>
<dbReference type="OrthoDB" id="1729094at2759"/>
<organism evidence="1 2">
    <name type="scientific">Senna tora</name>
    <dbReference type="NCBI Taxonomy" id="362788"/>
    <lineage>
        <taxon>Eukaryota</taxon>
        <taxon>Viridiplantae</taxon>
        <taxon>Streptophyta</taxon>
        <taxon>Embryophyta</taxon>
        <taxon>Tracheophyta</taxon>
        <taxon>Spermatophyta</taxon>
        <taxon>Magnoliopsida</taxon>
        <taxon>eudicotyledons</taxon>
        <taxon>Gunneridae</taxon>
        <taxon>Pentapetalae</taxon>
        <taxon>rosids</taxon>
        <taxon>fabids</taxon>
        <taxon>Fabales</taxon>
        <taxon>Fabaceae</taxon>
        <taxon>Caesalpinioideae</taxon>
        <taxon>Cassia clade</taxon>
        <taxon>Senna</taxon>
    </lineage>
</organism>
<dbReference type="PANTHER" id="PTHR32166:SF122">
    <property type="entry name" value="OS09G0499600 PROTEIN"/>
    <property type="match status" value="1"/>
</dbReference>
<proteinExistence type="predicted"/>
<dbReference type="PANTHER" id="PTHR32166">
    <property type="entry name" value="OSJNBA0013A04.12 PROTEIN"/>
    <property type="match status" value="1"/>
</dbReference>
<name>A0A834W7Z7_9FABA</name>
<evidence type="ECO:0000313" key="2">
    <source>
        <dbReference type="Proteomes" id="UP000634136"/>
    </source>
</evidence>
<dbReference type="SUPFAM" id="SSF53098">
    <property type="entry name" value="Ribonuclease H-like"/>
    <property type="match status" value="1"/>
</dbReference>
<sequence length="183" mass="21154">MHKATISTGRRITTYMYGRTMLIRMLKKFTKERDLIRPSVTKFAISYLTLACLNEHKGALMTIFSSKESKDSKFSTTRDGKQVENNVLNNGLWKNIVICLHAVAPLIKVLRLVDSDEKPATGFIYNGMDCAKQNIKQNFNNVQKSYEPIWNIIDERREAQLHMPLHVVAYYANPHFHYSSLKK</sequence>
<protein>
    <submittedName>
        <fullName evidence="1">Uncharacterized protein</fullName>
    </submittedName>
</protein>
<comment type="caution">
    <text evidence="1">The sequence shown here is derived from an EMBL/GenBank/DDBJ whole genome shotgun (WGS) entry which is preliminary data.</text>
</comment>
<reference evidence="1" key="1">
    <citation type="submission" date="2020-09" db="EMBL/GenBank/DDBJ databases">
        <title>Genome-Enabled Discovery of Anthraquinone Biosynthesis in Senna tora.</title>
        <authorList>
            <person name="Kang S.-H."/>
            <person name="Pandey R.P."/>
            <person name="Lee C.-M."/>
            <person name="Sim J.-S."/>
            <person name="Jeong J.-T."/>
            <person name="Choi B.-S."/>
            <person name="Jung M."/>
            <person name="Ginzburg D."/>
            <person name="Zhao K."/>
            <person name="Won S.Y."/>
            <person name="Oh T.-J."/>
            <person name="Yu Y."/>
            <person name="Kim N.-H."/>
            <person name="Lee O.R."/>
            <person name="Lee T.-H."/>
            <person name="Bashyal P."/>
            <person name="Kim T.-S."/>
            <person name="Lee W.-H."/>
            <person name="Kawkins C."/>
            <person name="Kim C.-K."/>
            <person name="Kim J.S."/>
            <person name="Ahn B.O."/>
            <person name="Rhee S.Y."/>
            <person name="Sohng J.K."/>
        </authorList>
    </citation>
    <scope>NUCLEOTIDE SEQUENCE</scope>
    <source>
        <tissue evidence="1">Leaf</tissue>
    </source>
</reference>
<gene>
    <name evidence="1" type="ORF">G2W53_033473</name>
</gene>
<dbReference type="AlphaFoldDB" id="A0A834W7Z7"/>
<dbReference type="EMBL" id="JAAIUW010000010">
    <property type="protein sequence ID" value="KAF7812497.1"/>
    <property type="molecule type" value="Genomic_DNA"/>
</dbReference>